<feature type="transmembrane region" description="Helical" evidence="1">
    <location>
        <begin position="191"/>
        <end position="211"/>
    </location>
</feature>
<evidence type="ECO:0000259" key="2">
    <source>
        <dbReference type="Pfam" id="PF00892"/>
    </source>
</evidence>
<feature type="domain" description="EamA" evidence="2">
    <location>
        <begin position="156"/>
        <end position="292"/>
    </location>
</feature>
<keyword evidence="1" id="KW-0812">Transmembrane</keyword>
<feature type="transmembrane region" description="Helical" evidence="1">
    <location>
        <begin position="277"/>
        <end position="296"/>
    </location>
</feature>
<dbReference type="InterPro" id="IPR000620">
    <property type="entry name" value="EamA_dom"/>
</dbReference>
<keyword evidence="1" id="KW-1133">Transmembrane helix</keyword>
<dbReference type="GeneID" id="90982919"/>
<evidence type="ECO:0000256" key="1">
    <source>
        <dbReference type="SAM" id="Phobius"/>
    </source>
</evidence>
<dbReference type="STRING" id="2754.EH55_13575"/>
<name>A0A073ITE2_9BACT</name>
<accession>A0A073ITE2</accession>
<feature type="transmembrane region" description="Helical" evidence="1">
    <location>
        <begin position="103"/>
        <end position="120"/>
    </location>
</feature>
<feature type="transmembrane region" description="Helical" evidence="1">
    <location>
        <begin position="223"/>
        <end position="244"/>
    </location>
</feature>
<dbReference type="RefSeq" id="WP_037974698.1">
    <property type="nucleotide sequence ID" value="NZ_JAWRIX010000014.1"/>
</dbReference>
<reference evidence="3 4" key="1">
    <citation type="submission" date="2014-04" db="EMBL/GenBank/DDBJ databases">
        <title>Draft Genome Sequence of Synergistes jonesii.</title>
        <authorList>
            <person name="Coil D.A."/>
            <person name="Eisen J.A."/>
            <person name="Holland-Moritz H.E."/>
        </authorList>
    </citation>
    <scope>NUCLEOTIDE SEQUENCE [LARGE SCALE GENOMIC DNA]</scope>
    <source>
        <strain evidence="3 4">78-1</strain>
    </source>
</reference>
<feature type="transmembrane region" description="Helical" evidence="1">
    <location>
        <begin position="158"/>
        <end position="179"/>
    </location>
</feature>
<feature type="transmembrane region" description="Helical" evidence="1">
    <location>
        <begin position="5"/>
        <end position="22"/>
    </location>
</feature>
<keyword evidence="1" id="KW-0472">Membrane</keyword>
<dbReference type="PANTHER" id="PTHR22911">
    <property type="entry name" value="ACYL-MALONYL CONDENSING ENZYME-RELATED"/>
    <property type="match status" value="1"/>
</dbReference>
<evidence type="ECO:0000313" key="3">
    <source>
        <dbReference type="EMBL" id="KEJ93019.1"/>
    </source>
</evidence>
<comment type="caution">
    <text evidence="3">The sequence shown here is derived from an EMBL/GenBank/DDBJ whole genome shotgun (WGS) entry which is preliminary data.</text>
</comment>
<dbReference type="Proteomes" id="UP000027665">
    <property type="component" value="Unassembled WGS sequence"/>
</dbReference>
<dbReference type="EMBL" id="JMKI01000008">
    <property type="protein sequence ID" value="KEJ93019.1"/>
    <property type="molecule type" value="Genomic_DNA"/>
</dbReference>
<gene>
    <name evidence="3" type="ORF">EH55_13575</name>
</gene>
<feature type="transmembrane region" description="Helical" evidence="1">
    <location>
        <begin position="251"/>
        <end position="271"/>
    </location>
</feature>
<organism evidence="3 4">
    <name type="scientific">Synergistes jonesii</name>
    <dbReference type="NCBI Taxonomy" id="2754"/>
    <lineage>
        <taxon>Bacteria</taxon>
        <taxon>Thermotogati</taxon>
        <taxon>Synergistota</taxon>
        <taxon>Synergistia</taxon>
        <taxon>Synergistales</taxon>
        <taxon>Synergistaceae</taxon>
        <taxon>Synergistes</taxon>
    </lineage>
</organism>
<dbReference type="OrthoDB" id="3599at2"/>
<dbReference type="InterPro" id="IPR037185">
    <property type="entry name" value="EmrE-like"/>
</dbReference>
<protein>
    <recommendedName>
        <fullName evidence="2">EamA domain-containing protein</fullName>
    </recommendedName>
</protein>
<dbReference type="SUPFAM" id="SSF103481">
    <property type="entry name" value="Multidrug resistance efflux transporter EmrE"/>
    <property type="match status" value="1"/>
</dbReference>
<dbReference type="PANTHER" id="PTHR22911:SF137">
    <property type="entry name" value="SOLUTE CARRIER FAMILY 35 MEMBER G2-RELATED"/>
    <property type="match status" value="1"/>
</dbReference>
<dbReference type="GO" id="GO:0016020">
    <property type="term" value="C:membrane"/>
    <property type="evidence" value="ECO:0007669"/>
    <property type="project" value="InterPro"/>
</dbReference>
<feature type="transmembrane region" description="Helical" evidence="1">
    <location>
        <begin position="75"/>
        <end position="97"/>
    </location>
</feature>
<dbReference type="eggNOG" id="COG0697">
    <property type="taxonomic scope" value="Bacteria"/>
</dbReference>
<proteinExistence type="predicted"/>
<dbReference type="Pfam" id="PF00892">
    <property type="entry name" value="EamA"/>
    <property type="match status" value="2"/>
</dbReference>
<dbReference type="AlphaFoldDB" id="A0A073ITE2"/>
<feature type="domain" description="EamA" evidence="2">
    <location>
        <begin position="7"/>
        <end position="141"/>
    </location>
</feature>
<sequence length="301" mass="32002">MKNNYARGVLMALGTAMLWGGMGPLAKFVGTQGVSMTSVMCYRAVVIVLLMSLWLRYRVGHGWYRIGRPLMRVYLLLGFLTVVMNAWGFMLSCQYLSVPQALMLNYTFPIAVMTGSYFITGEKPSRKQLAAGFLIIGGLYVGFFASGGETPPLSVPGLLWGIVSLLGLSGQMLLSRKVLRDGDSNPSLQLFYVYLFGGAMLIIAKSVFVGWDDLAAMNCAVFALMQYSAFGAGLCGFGLLLGALRVIPAPLVSLVLTLEIAFALVITPLSLGLSPTGFEIAGCAIVMAAVACAAAGKEASA</sequence>
<keyword evidence="4" id="KW-1185">Reference proteome</keyword>
<feature type="transmembrane region" description="Helical" evidence="1">
    <location>
        <begin position="34"/>
        <end position="55"/>
    </location>
</feature>
<evidence type="ECO:0000313" key="4">
    <source>
        <dbReference type="Proteomes" id="UP000027665"/>
    </source>
</evidence>
<feature type="transmembrane region" description="Helical" evidence="1">
    <location>
        <begin position="129"/>
        <end position="146"/>
    </location>
</feature>